<sequence>MSATFLSKNLSRNLLEAEVIREINNSKTDATTSVNTPTQVGQASATTSTSVSATTFVTLTYNYTAPYIEAPEYIIFNIQYTESQLPITNLNFLCVLGSITTTGFTIYMQNNSSTDSATIPYIQYSAYGGILA</sequence>
<accession>A0A6C0I0B1</accession>
<proteinExistence type="predicted"/>
<evidence type="ECO:0000313" key="1">
    <source>
        <dbReference type="EMBL" id="QHT86294.1"/>
    </source>
</evidence>
<organism evidence="1">
    <name type="scientific">viral metagenome</name>
    <dbReference type="NCBI Taxonomy" id="1070528"/>
    <lineage>
        <taxon>unclassified sequences</taxon>
        <taxon>metagenomes</taxon>
        <taxon>organismal metagenomes</taxon>
    </lineage>
</organism>
<name>A0A6C0I0B1_9ZZZZ</name>
<protein>
    <submittedName>
        <fullName evidence="1">Uncharacterized protein</fullName>
    </submittedName>
</protein>
<dbReference type="EMBL" id="MN740066">
    <property type="protein sequence ID" value="QHT86294.1"/>
    <property type="molecule type" value="Genomic_DNA"/>
</dbReference>
<reference evidence="1" key="1">
    <citation type="journal article" date="2020" name="Nature">
        <title>Giant virus diversity and host interactions through global metagenomics.</title>
        <authorList>
            <person name="Schulz F."/>
            <person name="Roux S."/>
            <person name="Paez-Espino D."/>
            <person name="Jungbluth S."/>
            <person name="Walsh D.A."/>
            <person name="Denef V.J."/>
            <person name="McMahon K.D."/>
            <person name="Konstantinidis K.T."/>
            <person name="Eloe-Fadrosh E.A."/>
            <person name="Kyrpides N.C."/>
            <person name="Woyke T."/>
        </authorList>
    </citation>
    <scope>NUCLEOTIDE SEQUENCE</scope>
    <source>
        <strain evidence="1">GVMAG-M-3300023184-186</strain>
    </source>
</reference>
<dbReference type="AlphaFoldDB" id="A0A6C0I0B1"/>